<dbReference type="InterPro" id="IPR005176">
    <property type="entry name" value="PONY_dom"/>
</dbReference>
<comment type="caution">
    <text evidence="4">The sequence shown here is derived from an EMBL/GenBank/DDBJ whole genome shotgun (WGS) entry which is preliminary data.</text>
</comment>
<dbReference type="GO" id="GO:0097602">
    <property type="term" value="F:cullin family protein binding"/>
    <property type="evidence" value="ECO:0007669"/>
    <property type="project" value="TreeGrafter"/>
</dbReference>
<dbReference type="InterPro" id="IPR011992">
    <property type="entry name" value="EF-hand-dom_pair"/>
</dbReference>
<dbReference type="AlphaFoldDB" id="A0AAW1YED4"/>
<dbReference type="InterPro" id="IPR014764">
    <property type="entry name" value="DCN-prot"/>
</dbReference>
<dbReference type="InterPro" id="IPR042460">
    <property type="entry name" value="DCN1-like_PONY"/>
</dbReference>
<evidence type="ECO:0000256" key="2">
    <source>
        <dbReference type="SAM" id="MobiDB-lite"/>
    </source>
</evidence>
<dbReference type="Gene3D" id="1.10.238.10">
    <property type="entry name" value="EF-hand"/>
    <property type="match status" value="1"/>
</dbReference>
<protein>
    <recommendedName>
        <fullName evidence="1">Defective in cullin neddylation protein</fullName>
    </recommendedName>
</protein>
<reference evidence="4 5" key="1">
    <citation type="journal article" date="2023" name="G3 (Bethesda)">
        <title>A chromosome-length genome assembly and annotation of blackberry (Rubus argutus, cv. 'Hillquist').</title>
        <authorList>
            <person name="Bruna T."/>
            <person name="Aryal R."/>
            <person name="Dudchenko O."/>
            <person name="Sargent D.J."/>
            <person name="Mead D."/>
            <person name="Buti M."/>
            <person name="Cavallini A."/>
            <person name="Hytonen T."/>
            <person name="Andres J."/>
            <person name="Pham M."/>
            <person name="Weisz D."/>
            <person name="Mascagni F."/>
            <person name="Usai G."/>
            <person name="Natali L."/>
            <person name="Bassil N."/>
            <person name="Fernandez G.E."/>
            <person name="Lomsadze A."/>
            <person name="Armour M."/>
            <person name="Olukolu B."/>
            <person name="Poorten T."/>
            <person name="Britton C."/>
            <person name="Davik J."/>
            <person name="Ashrafi H."/>
            <person name="Aiden E.L."/>
            <person name="Borodovsky M."/>
            <person name="Worthington M."/>
        </authorList>
    </citation>
    <scope>NUCLEOTIDE SEQUENCE [LARGE SCALE GENOMIC DNA]</scope>
    <source>
        <strain evidence="4">PI 553951</strain>
    </source>
</reference>
<accession>A0AAW1YED4</accession>
<comment type="function">
    <text evidence="1">Neddylation of cullins play an essential role in the regulation of SCF-type complexes activity.</text>
</comment>
<dbReference type="PANTHER" id="PTHR12281">
    <property type="entry name" value="RP42 RELATED"/>
    <property type="match status" value="1"/>
</dbReference>
<dbReference type="Gene3D" id="1.10.238.200">
    <property type="entry name" value="Cullin, PONY binding domain"/>
    <property type="match status" value="1"/>
</dbReference>
<feature type="compositionally biased region" description="Low complexity" evidence="2">
    <location>
        <begin position="12"/>
        <end position="26"/>
    </location>
</feature>
<sequence length="232" mass="26589">MPRATSKRKAPSSTSASVTASDVGSTRPASGKKGKKEVDKIGSLFDVYANKTLDMIDPEGIVSLCSHLGVDHTDVRILILAWKMKAEKQGYFSREEWRRGLKDLNADTIAKLKKALPGLEKELISTPKFEDFYAFAFQYCLTEDRQKSVDIETICELLNLVLGPKYCSQVDLLIKYLKVQSEYRALNADQWRHFYRFCKEISFPDLEDYDSDQAWPVIIDNFVEWMKDNKHS</sequence>
<evidence type="ECO:0000313" key="5">
    <source>
        <dbReference type="Proteomes" id="UP001457282"/>
    </source>
</evidence>
<evidence type="ECO:0000259" key="3">
    <source>
        <dbReference type="PROSITE" id="PS51229"/>
    </source>
</evidence>
<keyword evidence="5" id="KW-1185">Reference proteome</keyword>
<evidence type="ECO:0000256" key="1">
    <source>
        <dbReference type="RuleBase" id="RU410713"/>
    </source>
</evidence>
<dbReference type="Pfam" id="PF03556">
    <property type="entry name" value="Cullin_binding"/>
    <property type="match status" value="1"/>
</dbReference>
<dbReference type="EMBL" id="JBEDUW010000001">
    <property type="protein sequence ID" value="KAK9947393.1"/>
    <property type="molecule type" value="Genomic_DNA"/>
</dbReference>
<dbReference type="PANTHER" id="PTHR12281:SF30">
    <property type="entry name" value="DEFECTIVE IN CULLIN NEDDYLATION PROTEIN"/>
    <property type="match status" value="1"/>
</dbReference>
<dbReference type="GO" id="GO:0031624">
    <property type="term" value="F:ubiquitin conjugating enzyme binding"/>
    <property type="evidence" value="ECO:0007669"/>
    <property type="project" value="TreeGrafter"/>
</dbReference>
<dbReference type="GO" id="GO:0045116">
    <property type="term" value="P:protein neddylation"/>
    <property type="evidence" value="ECO:0007669"/>
    <property type="project" value="TreeGrafter"/>
</dbReference>
<dbReference type="SUPFAM" id="SSF47473">
    <property type="entry name" value="EF-hand"/>
    <property type="match status" value="1"/>
</dbReference>
<feature type="domain" description="DCUN1" evidence="3">
    <location>
        <begin position="36"/>
        <end position="227"/>
    </location>
</feature>
<proteinExistence type="predicted"/>
<organism evidence="4 5">
    <name type="scientific">Rubus argutus</name>
    <name type="common">Southern blackberry</name>
    <dbReference type="NCBI Taxonomy" id="59490"/>
    <lineage>
        <taxon>Eukaryota</taxon>
        <taxon>Viridiplantae</taxon>
        <taxon>Streptophyta</taxon>
        <taxon>Embryophyta</taxon>
        <taxon>Tracheophyta</taxon>
        <taxon>Spermatophyta</taxon>
        <taxon>Magnoliopsida</taxon>
        <taxon>eudicotyledons</taxon>
        <taxon>Gunneridae</taxon>
        <taxon>Pentapetalae</taxon>
        <taxon>rosids</taxon>
        <taxon>fabids</taxon>
        <taxon>Rosales</taxon>
        <taxon>Rosaceae</taxon>
        <taxon>Rosoideae</taxon>
        <taxon>Rosoideae incertae sedis</taxon>
        <taxon>Rubus</taxon>
    </lineage>
</organism>
<feature type="compositionally biased region" description="Basic residues" evidence="2">
    <location>
        <begin position="1"/>
        <end position="10"/>
    </location>
</feature>
<evidence type="ECO:0000313" key="4">
    <source>
        <dbReference type="EMBL" id="KAK9947393.1"/>
    </source>
</evidence>
<gene>
    <name evidence="4" type="ORF">M0R45_003019</name>
</gene>
<name>A0AAW1YED4_RUBAR</name>
<dbReference type="GO" id="GO:0000151">
    <property type="term" value="C:ubiquitin ligase complex"/>
    <property type="evidence" value="ECO:0007669"/>
    <property type="project" value="TreeGrafter"/>
</dbReference>
<dbReference type="GO" id="GO:0032182">
    <property type="term" value="F:ubiquitin-like protein binding"/>
    <property type="evidence" value="ECO:0007669"/>
    <property type="project" value="TreeGrafter"/>
</dbReference>
<dbReference type="Proteomes" id="UP001457282">
    <property type="component" value="Unassembled WGS sequence"/>
</dbReference>
<dbReference type="PROSITE" id="PS51229">
    <property type="entry name" value="DCUN1"/>
    <property type="match status" value="1"/>
</dbReference>
<feature type="region of interest" description="Disordered" evidence="2">
    <location>
        <begin position="1"/>
        <end position="35"/>
    </location>
</feature>